<gene>
    <name evidence="2" type="ORF">BN1723_007647</name>
</gene>
<proteinExistence type="predicted"/>
<dbReference type="InterPro" id="IPR024705">
    <property type="entry name" value="Ssp411"/>
</dbReference>
<feature type="compositionally biased region" description="Low complexity" evidence="1">
    <location>
        <begin position="1"/>
        <end position="16"/>
    </location>
</feature>
<dbReference type="AlphaFoldDB" id="A0A0G4NM99"/>
<protein>
    <submittedName>
        <fullName evidence="2">Uncharacterized protein</fullName>
    </submittedName>
</protein>
<dbReference type="InterPro" id="IPR008928">
    <property type="entry name" value="6-hairpin_glycosidase_sf"/>
</dbReference>
<evidence type="ECO:0000313" key="3">
    <source>
        <dbReference type="Proteomes" id="UP000045706"/>
    </source>
</evidence>
<dbReference type="PANTHER" id="PTHR42899:SF1">
    <property type="entry name" value="SPERMATOGENESIS-ASSOCIATED PROTEIN 20"/>
    <property type="match status" value="1"/>
</dbReference>
<evidence type="ECO:0000313" key="2">
    <source>
        <dbReference type="EMBL" id="CRK47590.1"/>
    </source>
</evidence>
<dbReference type="SUPFAM" id="SSF48208">
    <property type="entry name" value="Six-hairpin glycosidases"/>
    <property type="match status" value="1"/>
</dbReference>
<dbReference type="Proteomes" id="UP000045706">
    <property type="component" value="Unassembled WGS sequence"/>
</dbReference>
<accession>A0A0G4NM99</accession>
<dbReference type="EMBL" id="CVQI01036717">
    <property type="protein sequence ID" value="CRK47590.1"/>
    <property type="molecule type" value="Genomic_DNA"/>
</dbReference>
<name>A0A0G4NM99_VERLO</name>
<feature type="region of interest" description="Disordered" evidence="1">
    <location>
        <begin position="1"/>
        <end position="34"/>
    </location>
</feature>
<sequence>MTSGPSPAAAGLAGPGLPMPAPTPGAAAAESRGEVVGSGSEIGKQFGISGEEVARVIASAKAKLKAHRGRERVRPELDDKIISGWNGLVISALARTGAALAVKDAAKSAQYLGAAIQSAEFVRAQLWDEQEKTLYKVFRGTWGSTKAFAEDYAYLIEGLIDLYEATGEENCIAFADELQQTQIKLFYDASAPTTSASPNPLPAHSSCGAFFATTEDAKHTILRLKDGMDTAFPSNNAVSVSNLFRLGVALATETYTALARETLNAFEAEILQYPWLFPGLLSGVVSSRLGGRTYIVVRDPSGADDETVRKVFVKLYGEARGGLRNLIIVKGPDDLVVRRNPALAELVATGKPGAYVVEEGKFRPCAKEDVEY</sequence>
<organism evidence="2 3">
    <name type="scientific">Verticillium longisporum</name>
    <name type="common">Verticillium dahliae var. longisporum</name>
    <dbReference type="NCBI Taxonomy" id="100787"/>
    <lineage>
        <taxon>Eukaryota</taxon>
        <taxon>Fungi</taxon>
        <taxon>Dikarya</taxon>
        <taxon>Ascomycota</taxon>
        <taxon>Pezizomycotina</taxon>
        <taxon>Sordariomycetes</taxon>
        <taxon>Hypocreomycetidae</taxon>
        <taxon>Glomerellales</taxon>
        <taxon>Plectosphaerellaceae</taxon>
        <taxon>Verticillium</taxon>
    </lineage>
</organism>
<dbReference type="GO" id="GO:0005975">
    <property type="term" value="P:carbohydrate metabolic process"/>
    <property type="evidence" value="ECO:0007669"/>
    <property type="project" value="InterPro"/>
</dbReference>
<evidence type="ECO:0000256" key="1">
    <source>
        <dbReference type="SAM" id="MobiDB-lite"/>
    </source>
</evidence>
<dbReference type="PANTHER" id="PTHR42899">
    <property type="entry name" value="SPERMATOGENESIS-ASSOCIATED PROTEIN 20"/>
    <property type="match status" value="1"/>
</dbReference>
<reference evidence="3" key="1">
    <citation type="submission" date="2015-05" db="EMBL/GenBank/DDBJ databases">
        <authorList>
            <person name="Fogelqvist Johan"/>
        </authorList>
    </citation>
    <scope>NUCLEOTIDE SEQUENCE [LARGE SCALE GENOMIC DNA]</scope>
</reference>